<dbReference type="Proteomes" id="UP001060085">
    <property type="component" value="Linkage Group LG04"/>
</dbReference>
<gene>
    <name evidence="1" type="ORF">M9H77_17456</name>
</gene>
<sequence>MFHKRELFCKSKPEGNLLDSSDDFVGPGDNETLTYFVKRLVVKDSCFMYGFESVDIEEEDVRLVLGIPRGPKLVEQMNNSNVEDEKYVAILERFKSKHGELGPIVTKMPGVVLGQADSNDDFKRDFIICIT</sequence>
<reference evidence="2" key="1">
    <citation type="journal article" date="2023" name="Nat. Plants">
        <title>Single-cell RNA sequencing provides a high-resolution roadmap for understanding the multicellular compartmentation of specialized metabolism.</title>
        <authorList>
            <person name="Sun S."/>
            <person name="Shen X."/>
            <person name="Li Y."/>
            <person name="Li Y."/>
            <person name="Wang S."/>
            <person name="Li R."/>
            <person name="Zhang H."/>
            <person name="Shen G."/>
            <person name="Guo B."/>
            <person name="Wei J."/>
            <person name="Xu J."/>
            <person name="St-Pierre B."/>
            <person name="Chen S."/>
            <person name="Sun C."/>
        </authorList>
    </citation>
    <scope>NUCLEOTIDE SEQUENCE [LARGE SCALE GENOMIC DNA]</scope>
</reference>
<dbReference type="EMBL" id="CM044704">
    <property type="protein sequence ID" value="KAI5667603.1"/>
    <property type="molecule type" value="Genomic_DNA"/>
</dbReference>
<name>A0ACC0B4P5_CATRO</name>
<evidence type="ECO:0000313" key="1">
    <source>
        <dbReference type="EMBL" id="KAI5667603.1"/>
    </source>
</evidence>
<evidence type="ECO:0000313" key="2">
    <source>
        <dbReference type="Proteomes" id="UP001060085"/>
    </source>
</evidence>
<organism evidence="1 2">
    <name type="scientific">Catharanthus roseus</name>
    <name type="common">Madagascar periwinkle</name>
    <name type="synonym">Vinca rosea</name>
    <dbReference type="NCBI Taxonomy" id="4058"/>
    <lineage>
        <taxon>Eukaryota</taxon>
        <taxon>Viridiplantae</taxon>
        <taxon>Streptophyta</taxon>
        <taxon>Embryophyta</taxon>
        <taxon>Tracheophyta</taxon>
        <taxon>Spermatophyta</taxon>
        <taxon>Magnoliopsida</taxon>
        <taxon>eudicotyledons</taxon>
        <taxon>Gunneridae</taxon>
        <taxon>Pentapetalae</taxon>
        <taxon>asterids</taxon>
        <taxon>lamiids</taxon>
        <taxon>Gentianales</taxon>
        <taxon>Apocynaceae</taxon>
        <taxon>Rauvolfioideae</taxon>
        <taxon>Vinceae</taxon>
        <taxon>Catharanthinae</taxon>
        <taxon>Catharanthus</taxon>
    </lineage>
</organism>
<protein>
    <submittedName>
        <fullName evidence="1">Uncharacterized protein</fullName>
    </submittedName>
</protein>
<keyword evidence="2" id="KW-1185">Reference proteome</keyword>
<proteinExistence type="predicted"/>
<accession>A0ACC0B4P5</accession>
<comment type="caution">
    <text evidence="1">The sequence shown here is derived from an EMBL/GenBank/DDBJ whole genome shotgun (WGS) entry which is preliminary data.</text>
</comment>